<feature type="chain" id="PRO_5046361616" evidence="2">
    <location>
        <begin position="20"/>
        <end position="158"/>
    </location>
</feature>
<evidence type="ECO:0000313" key="5">
    <source>
        <dbReference type="Proteomes" id="UP001597097"/>
    </source>
</evidence>
<evidence type="ECO:0000313" key="4">
    <source>
        <dbReference type="EMBL" id="MFD1541887.1"/>
    </source>
</evidence>
<accession>A0ABW4GGI1</accession>
<dbReference type="PANTHER" id="PTHR20930">
    <property type="entry name" value="OVARIAN CARCINOMA ANTIGEN CA125-RELATED"/>
    <property type="match status" value="1"/>
</dbReference>
<dbReference type="CDD" id="cd14947">
    <property type="entry name" value="NBR1_like"/>
    <property type="match status" value="1"/>
</dbReference>
<comment type="caution">
    <text evidence="4">The sequence shown here is derived from an EMBL/GenBank/DDBJ whole genome shotgun (WGS) entry which is preliminary data.</text>
</comment>
<evidence type="ECO:0000259" key="3">
    <source>
        <dbReference type="Pfam" id="PF16158"/>
    </source>
</evidence>
<gene>
    <name evidence="4" type="ORF">ACFSJ0_32895</name>
</gene>
<keyword evidence="2" id="KW-0732">Signal</keyword>
<dbReference type="PANTHER" id="PTHR20930:SF0">
    <property type="entry name" value="PROTEIN ILRUN"/>
    <property type="match status" value="1"/>
</dbReference>
<dbReference type="PROSITE" id="PS51257">
    <property type="entry name" value="PROKAR_LIPOPROTEIN"/>
    <property type="match status" value="1"/>
</dbReference>
<organism evidence="4 5">
    <name type="scientific">Nonomuraea guangzhouensis</name>
    <dbReference type="NCBI Taxonomy" id="1291555"/>
    <lineage>
        <taxon>Bacteria</taxon>
        <taxon>Bacillati</taxon>
        <taxon>Actinomycetota</taxon>
        <taxon>Actinomycetes</taxon>
        <taxon>Streptosporangiales</taxon>
        <taxon>Streptosporangiaceae</taxon>
        <taxon>Nonomuraea</taxon>
    </lineage>
</organism>
<dbReference type="EMBL" id="JBHUCM010000031">
    <property type="protein sequence ID" value="MFD1541887.1"/>
    <property type="molecule type" value="Genomic_DNA"/>
</dbReference>
<sequence length="158" mass="17100">MRASLLRNATLTSASLALAAVVSACTGDAAKQRPPATATEELRPIPGDGSEFVSETVPDGTEVKVSQVFTKSWDLRNAGKVPWRDRYLVRQGTGGDCASEPKVRIADTNPRGTVTITVRVTAPPNPTVCHVVWKMADARGRQYFPHLAGIWFDVIVVR</sequence>
<reference evidence="5" key="1">
    <citation type="journal article" date="2019" name="Int. J. Syst. Evol. Microbiol.">
        <title>The Global Catalogue of Microorganisms (GCM) 10K type strain sequencing project: providing services to taxonomists for standard genome sequencing and annotation.</title>
        <authorList>
            <consortium name="The Broad Institute Genomics Platform"/>
            <consortium name="The Broad Institute Genome Sequencing Center for Infectious Disease"/>
            <person name="Wu L."/>
            <person name="Ma J."/>
        </authorList>
    </citation>
    <scope>NUCLEOTIDE SEQUENCE [LARGE SCALE GENOMIC DNA]</scope>
    <source>
        <strain evidence="5">CGMCC 1.15399</strain>
    </source>
</reference>
<evidence type="ECO:0000256" key="1">
    <source>
        <dbReference type="SAM" id="MobiDB-lite"/>
    </source>
</evidence>
<dbReference type="Proteomes" id="UP001597097">
    <property type="component" value="Unassembled WGS sequence"/>
</dbReference>
<name>A0ABW4GGI1_9ACTN</name>
<dbReference type="RefSeq" id="WP_219535626.1">
    <property type="nucleotide sequence ID" value="NZ_JAHKRM010000026.1"/>
</dbReference>
<dbReference type="Pfam" id="PF16158">
    <property type="entry name" value="N_BRCA1_IG"/>
    <property type="match status" value="1"/>
</dbReference>
<feature type="domain" description="Nbr1 FW" evidence="3">
    <location>
        <begin position="56"/>
        <end position="156"/>
    </location>
</feature>
<dbReference type="InterPro" id="IPR032350">
    <property type="entry name" value="Nbr1_FW"/>
</dbReference>
<feature type="signal peptide" evidence="2">
    <location>
        <begin position="1"/>
        <end position="19"/>
    </location>
</feature>
<keyword evidence="5" id="KW-1185">Reference proteome</keyword>
<proteinExistence type="predicted"/>
<feature type="region of interest" description="Disordered" evidence="1">
    <location>
        <begin position="28"/>
        <end position="50"/>
    </location>
</feature>
<evidence type="ECO:0000256" key="2">
    <source>
        <dbReference type="SAM" id="SignalP"/>
    </source>
</evidence>
<protein>
    <submittedName>
        <fullName evidence="4">NBR1-Ig-like domain-containing protein</fullName>
    </submittedName>
</protein>